<dbReference type="SUPFAM" id="SSF50978">
    <property type="entry name" value="WD40 repeat-like"/>
    <property type="match status" value="1"/>
</dbReference>
<keyword evidence="2" id="KW-0677">Repeat</keyword>
<dbReference type="GO" id="GO:0000209">
    <property type="term" value="P:protein polyubiquitination"/>
    <property type="evidence" value="ECO:0007669"/>
    <property type="project" value="TreeGrafter"/>
</dbReference>
<dbReference type="GO" id="GO:0000109">
    <property type="term" value="C:nucleotide-excision repair complex"/>
    <property type="evidence" value="ECO:0007669"/>
    <property type="project" value="TreeGrafter"/>
</dbReference>
<dbReference type="STRING" id="46835.A0A504Y6U7"/>
<comment type="caution">
    <text evidence="5">The sequence shown here is derived from an EMBL/GenBank/DDBJ whole genome shotgun (WGS) entry which is preliminary data.</text>
</comment>
<keyword evidence="6" id="KW-1185">Reference proteome</keyword>
<dbReference type="InterPro" id="IPR036322">
    <property type="entry name" value="WD40_repeat_dom_sf"/>
</dbReference>
<dbReference type="Proteomes" id="UP000316759">
    <property type="component" value="Unassembled WGS sequence"/>
</dbReference>
<reference evidence="5 6" key="1">
    <citation type="submission" date="2019-04" db="EMBL/GenBank/DDBJ databases">
        <title>Annotation for the trematode Fasciola gigantica.</title>
        <authorList>
            <person name="Choi Y.-J."/>
        </authorList>
    </citation>
    <scope>NUCLEOTIDE SEQUENCE [LARGE SCALE GENOMIC DNA]</scope>
    <source>
        <strain evidence="5">Uganda_cow_1</strain>
    </source>
</reference>
<evidence type="ECO:0000256" key="2">
    <source>
        <dbReference type="ARBA" id="ARBA00022737"/>
    </source>
</evidence>
<dbReference type="PROSITE" id="PS50082">
    <property type="entry name" value="WD_REPEATS_2"/>
    <property type="match status" value="1"/>
</dbReference>
<dbReference type="Gene3D" id="2.130.10.10">
    <property type="entry name" value="YVTN repeat-like/Quinoprotein amine dehydrogenase"/>
    <property type="match status" value="1"/>
</dbReference>
<evidence type="ECO:0000256" key="4">
    <source>
        <dbReference type="SAM" id="MobiDB-lite"/>
    </source>
</evidence>
<dbReference type="InterPro" id="IPR019775">
    <property type="entry name" value="WD40_repeat_CS"/>
</dbReference>
<dbReference type="OrthoDB" id="361494at2759"/>
<name>A0A504Y6U7_FASGI</name>
<evidence type="ECO:0000256" key="1">
    <source>
        <dbReference type="ARBA" id="ARBA00022574"/>
    </source>
</evidence>
<protein>
    <submittedName>
        <fullName evidence="5">DNA excision repair protein ERCC-8</fullName>
    </submittedName>
</protein>
<dbReference type="EMBL" id="SUNJ01014692">
    <property type="protein sequence ID" value="TPP56306.1"/>
    <property type="molecule type" value="Genomic_DNA"/>
</dbReference>
<dbReference type="InterPro" id="IPR015943">
    <property type="entry name" value="WD40/YVTN_repeat-like_dom_sf"/>
</dbReference>
<gene>
    <name evidence="5" type="ORF">FGIG_11748</name>
</gene>
<dbReference type="GO" id="GO:0043161">
    <property type="term" value="P:proteasome-mediated ubiquitin-dependent protein catabolic process"/>
    <property type="evidence" value="ECO:0007669"/>
    <property type="project" value="TreeGrafter"/>
</dbReference>
<dbReference type="PANTHER" id="PTHR46202">
    <property type="entry name" value="DNA EXCISION REPAIR PROTEIN ERCC-8"/>
    <property type="match status" value="1"/>
</dbReference>
<dbReference type="InterPro" id="IPR042238">
    <property type="entry name" value="Rad28/ERCC8/Ckn1/ATCSA-1"/>
</dbReference>
<dbReference type="SMART" id="SM00320">
    <property type="entry name" value="WD40"/>
    <property type="match status" value="2"/>
</dbReference>
<feature type="compositionally biased region" description="Low complexity" evidence="4">
    <location>
        <begin position="142"/>
        <end position="154"/>
    </location>
</feature>
<dbReference type="InterPro" id="IPR001680">
    <property type="entry name" value="WD40_rpt"/>
</dbReference>
<dbReference type="GO" id="GO:0031464">
    <property type="term" value="C:Cul4A-RING E3 ubiquitin ligase complex"/>
    <property type="evidence" value="ECO:0007669"/>
    <property type="project" value="TreeGrafter"/>
</dbReference>
<accession>A0A504Y6U7</accession>
<proteinExistence type="predicted"/>
<evidence type="ECO:0000256" key="3">
    <source>
        <dbReference type="PROSITE-ProRule" id="PRU00221"/>
    </source>
</evidence>
<evidence type="ECO:0000313" key="5">
    <source>
        <dbReference type="EMBL" id="TPP56306.1"/>
    </source>
</evidence>
<sequence length="255" mass="28254">MIITSGFDGRVLFWDIRATRKPVFSLDRYLGPDSLPYSTEATAHTGPVLGLAHSPDGLHLFTWGGAGASEDTLCLRMWSSAPGDRDLPYYHNSDTPSLSTPQLRPVNFGVMYSESAETHGAEPAISRSLDPLTPREQQGPRTQTSMSMQSSGSQPVRSKPQWTPVRLGTTWCPSGEAWGARSAFVFVPCRSRLLIALATRQGAPTRLINRHYSKIRSCVWNHCNKELYTCGMDGNLFTWPLFPHSCDTSDTFNQT</sequence>
<feature type="repeat" description="WD" evidence="3">
    <location>
        <begin position="1"/>
        <end position="17"/>
    </location>
</feature>
<dbReference type="Pfam" id="PF00400">
    <property type="entry name" value="WD40"/>
    <property type="match status" value="2"/>
</dbReference>
<dbReference type="GO" id="GO:0006283">
    <property type="term" value="P:transcription-coupled nucleotide-excision repair"/>
    <property type="evidence" value="ECO:0007669"/>
    <property type="project" value="InterPro"/>
</dbReference>
<keyword evidence="1 3" id="KW-0853">WD repeat</keyword>
<organism evidence="5 6">
    <name type="scientific">Fasciola gigantica</name>
    <name type="common">Giant liver fluke</name>
    <dbReference type="NCBI Taxonomy" id="46835"/>
    <lineage>
        <taxon>Eukaryota</taxon>
        <taxon>Metazoa</taxon>
        <taxon>Spiralia</taxon>
        <taxon>Lophotrochozoa</taxon>
        <taxon>Platyhelminthes</taxon>
        <taxon>Trematoda</taxon>
        <taxon>Digenea</taxon>
        <taxon>Plagiorchiida</taxon>
        <taxon>Echinostomata</taxon>
        <taxon>Echinostomatoidea</taxon>
        <taxon>Fasciolidae</taxon>
        <taxon>Fasciola</taxon>
    </lineage>
</organism>
<feature type="region of interest" description="Disordered" evidence="4">
    <location>
        <begin position="119"/>
        <end position="161"/>
    </location>
</feature>
<dbReference type="AlphaFoldDB" id="A0A504Y6U7"/>
<dbReference type="PANTHER" id="PTHR46202:SF1">
    <property type="entry name" value="DNA EXCISION REPAIR PROTEIN ERCC-8"/>
    <property type="match status" value="1"/>
</dbReference>
<dbReference type="PROSITE" id="PS00678">
    <property type="entry name" value="WD_REPEATS_1"/>
    <property type="match status" value="1"/>
</dbReference>
<evidence type="ECO:0000313" key="6">
    <source>
        <dbReference type="Proteomes" id="UP000316759"/>
    </source>
</evidence>